<keyword evidence="1 3" id="KW-0474">Menaquinone biosynthesis</keyword>
<dbReference type="NCBIfam" id="TIGR03695">
    <property type="entry name" value="menH_SHCHC"/>
    <property type="match status" value="1"/>
</dbReference>
<dbReference type="PANTHER" id="PTHR42916:SF1">
    <property type="entry name" value="PROTEIN PHYLLO, CHLOROPLASTIC"/>
    <property type="match status" value="1"/>
</dbReference>
<evidence type="ECO:0000256" key="1">
    <source>
        <dbReference type="ARBA" id="ARBA00022428"/>
    </source>
</evidence>
<dbReference type="EC" id="4.2.99.20" evidence="3"/>
<dbReference type="SUPFAM" id="SSF53474">
    <property type="entry name" value="alpha/beta-Hydrolases"/>
    <property type="match status" value="1"/>
</dbReference>
<dbReference type="InterPro" id="IPR029058">
    <property type="entry name" value="AB_hydrolase_fold"/>
</dbReference>
<evidence type="ECO:0000256" key="2">
    <source>
        <dbReference type="ARBA" id="ARBA00023239"/>
    </source>
</evidence>
<evidence type="ECO:0000313" key="6">
    <source>
        <dbReference type="Proteomes" id="UP000270219"/>
    </source>
</evidence>
<keyword evidence="6" id="KW-1185">Reference proteome</keyword>
<dbReference type="EMBL" id="RCHR01000002">
    <property type="protein sequence ID" value="RLL46472.1"/>
    <property type="molecule type" value="Genomic_DNA"/>
</dbReference>
<reference evidence="5 6" key="1">
    <citation type="submission" date="2018-10" db="EMBL/GenBank/DDBJ databases">
        <title>Oceanobacillus sp. YLB-02 draft genome.</title>
        <authorList>
            <person name="Yu L."/>
        </authorList>
    </citation>
    <scope>NUCLEOTIDE SEQUENCE [LARGE SCALE GENOMIC DNA]</scope>
    <source>
        <strain evidence="5 6">YLB-02</strain>
    </source>
</reference>
<organism evidence="5 6">
    <name type="scientific">Oceanobacillus piezotolerans</name>
    <dbReference type="NCBI Taxonomy" id="2448030"/>
    <lineage>
        <taxon>Bacteria</taxon>
        <taxon>Bacillati</taxon>
        <taxon>Bacillota</taxon>
        <taxon>Bacilli</taxon>
        <taxon>Bacillales</taxon>
        <taxon>Bacillaceae</taxon>
        <taxon>Oceanobacillus</taxon>
    </lineage>
</organism>
<comment type="catalytic activity">
    <reaction evidence="3">
        <text>5-enolpyruvoyl-6-hydroxy-2-succinyl-cyclohex-3-ene-1-carboxylate = (1R,6R)-6-hydroxy-2-succinyl-cyclohexa-2,4-diene-1-carboxylate + pyruvate</text>
        <dbReference type="Rhea" id="RHEA:25597"/>
        <dbReference type="ChEBI" id="CHEBI:15361"/>
        <dbReference type="ChEBI" id="CHEBI:58689"/>
        <dbReference type="ChEBI" id="CHEBI:58818"/>
        <dbReference type="EC" id="4.2.99.20"/>
    </reaction>
</comment>
<comment type="similarity">
    <text evidence="3">Belongs to the AB hydrolase superfamily. MenH family.</text>
</comment>
<dbReference type="OrthoDB" id="9808398at2"/>
<dbReference type="Pfam" id="PF00561">
    <property type="entry name" value="Abhydrolase_1"/>
    <property type="match status" value="1"/>
</dbReference>
<evidence type="ECO:0000256" key="3">
    <source>
        <dbReference type="HAMAP-Rule" id="MF_01660"/>
    </source>
</evidence>
<evidence type="ECO:0000313" key="5">
    <source>
        <dbReference type="EMBL" id="RLL46472.1"/>
    </source>
</evidence>
<dbReference type="Gene3D" id="3.40.50.1820">
    <property type="entry name" value="alpha/beta hydrolase"/>
    <property type="match status" value="1"/>
</dbReference>
<dbReference type="UniPathway" id="UPA01057">
    <property type="reaction ID" value="UER00900"/>
</dbReference>
<comment type="pathway">
    <text evidence="3">Quinol/quinone metabolism; 1,4-dihydroxy-2-naphthoate biosynthesis; 1,4-dihydroxy-2-naphthoate from chorismate: step 3/7.</text>
</comment>
<dbReference type="InterPro" id="IPR000073">
    <property type="entry name" value="AB_hydrolase_1"/>
</dbReference>
<dbReference type="Proteomes" id="UP000270219">
    <property type="component" value="Unassembled WGS sequence"/>
</dbReference>
<evidence type="ECO:0000259" key="4">
    <source>
        <dbReference type="Pfam" id="PF00561"/>
    </source>
</evidence>
<feature type="domain" description="AB hydrolase-1" evidence="4">
    <location>
        <begin position="43"/>
        <end position="275"/>
    </location>
</feature>
<accession>A0A498DJ63</accession>
<comment type="subunit">
    <text evidence="3">Monomer.</text>
</comment>
<dbReference type="UniPathway" id="UPA00079"/>
<sequence>MQNGIVPSGRPSRKKYWNVGADTLYFTINDANYWYEIHGKGAPVVLFHGFTGSSGTWSHLIEAGKDQLQFITIDLPGHGKTKMSNPRTMEACCKDISHLLDTLGYETVHVVGYSMGGRTALSFAMAFPERIRSLTLESASPGLEVEETREKRAVNDEELAKRIERNGIREFVHFWENIPLFESQKDLPAAIQQKIRKERLEQSESGLAMSLRYMGTGSQPSWWSMLHTFEKPVQLLVGERDEKFVSINKKMQSFFFSCKLIEVEDAGHAIHVEKPDVFDKLVIDYIKLQEQLHKEK</sequence>
<dbReference type="PANTHER" id="PTHR42916">
    <property type="entry name" value="2-SUCCINYL-5-ENOLPYRUVYL-6-HYDROXY-3-CYCLOHEXENE-1-CARBOXYLATE SYNTHASE"/>
    <property type="match status" value="1"/>
</dbReference>
<dbReference type="GO" id="GO:0070205">
    <property type="term" value="F:2-succinyl-6-hydroxy-2,4-cyclohexadiene-1-carboxylate synthase activity"/>
    <property type="evidence" value="ECO:0007669"/>
    <property type="project" value="UniProtKB-UniRule"/>
</dbReference>
<dbReference type="AlphaFoldDB" id="A0A498DJ63"/>
<name>A0A498DJ63_9BACI</name>
<dbReference type="PRINTS" id="PR00412">
    <property type="entry name" value="EPOXHYDRLASE"/>
</dbReference>
<dbReference type="InterPro" id="IPR022485">
    <property type="entry name" value="SHCHC_synthase_MenH"/>
</dbReference>
<proteinExistence type="inferred from homology"/>
<dbReference type="PRINTS" id="PR00111">
    <property type="entry name" value="ABHYDROLASE"/>
</dbReference>
<comment type="caution">
    <text evidence="5">The sequence shown here is derived from an EMBL/GenBank/DDBJ whole genome shotgun (WGS) entry which is preliminary data.</text>
</comment>
<dbReference type="GO" id="GO:0009234">
    <property type="term" value="P:menaquinone biosynthetic process"/>
    <property type="evidence" value="ECO:0007669"/>
    <property type="project" value="UniProtKB-UniRule"/>
</dbReference>
<comment type="pathway">
    <text evidence="3">Quinol/quinone metabolism; menaquinone biosynthesis.</text>
</comment>
<keyword evidence="2 3" id="KW-0456">Lyase</keyword>
<protein>
    <recommendedName>
        <fullName evidence="3">Putative 2-succinyl-6-hydroxy-2,4-cyclohexadiene-1-carboxylate synthase</fullName>
        <shortName evidence="3">SHCHC synthase</shortName>
        <ecNumber evidence="3">4.2.99.20</ecNumber>
    </recommendedName>
</protein>
<gene>
    <name evidence="3 5" type="primary">menH</name>
    <name evidence="5" type="ORF">D8M04_04500</name>
</gene>
<dbReference type="InterPro" id="IPR000639">
    <property type="entry name" value="Epox_hydrolase-like"/>
</dbReference>
<dbReference type="HAMAP" id="MF_01660">
    <property type="entry name" value="MenH"/>
    <property type="match status" value="1"/>
</dbReference>
<comment type="function">
    <text evidence="3">Catalyzes a proton abstraction reaction that results in 2,5-elimination of pyruvate from 2-succinyl-5-enolpyruvyl-6-hydroxy-3-cyclohexene-1-carboxylate (SEPHCHC) and the formation of 2-succinyl-6-hydroxy-2,4-cyclohexadiene-1-carboxylate (SHCHC).</text>
</comment>